<proteinExistence type="inferred from homology"/>
<dbReference type="RefSeq" id="WP_092039435.1">
    <property type="nucleotide sequence ID" value="NZ_FOOK01000023.1"/>
</dbReference>
<accession>A0A1I2QCK5</accession>
<evidence type="ECO:0000256" key="10">
    <source>
        <dbReference type="ARBA" id="ARBA00023204"/>
    </source>
</evidence>
<comment type="similarity">
    <text evidence="11 13">Belongs to the RecA family. RadA subfamily.</text>
</comment>
<name>A0A1I2QCK5_9BACL</name>
<dbReference type="PRINTS" id="PR01874">
    <property type="entry name" value="DNAREPAIRADA"/>
</dbReference>
<dbReference type="SUPFAM" id="SSF52540">
    <property type="entry name" value="P-loop containing nucleoside triphosphate hydrolases"/>
    <property type="match status" value="1"/>
</dbReference>
<gene>
    <name evidence="11" type="primary">radA</name>
    <name evidence="15" type="ORF">SAMN04488025_1234</name>
</gene>
<dbReference type="STRING" id="201973.SAMN04488025_1234"/>
<comment type="function">
    <text evidence="11">Plays a role in repairing double-strand DNA breaks, probably involving stabilizing or processing branched DNA or blocked replication forks.</text>
</comment>
<evidence type="ECO:0000256" key="1">
    <source>
        <dbReference type="ARBA" id="ARBA00022723"/>
    </source>
</evidence>
<dbReference type="PANTHER" id="PTHR32472">
    <property type="entry name" value="DNA REPAIR PROTEIN RADA"/>
    <property type="match status" value="1"/>
</dbReference>
<evidence type="ECO:0000259" key="14">
    <source>
        <dbReference type="PROSITE" id="PS50162"/>
    </source>
</evidence>
<keyword evidence="8 11" id="KW-0346">Stress response</keyword>
<dbReference type="FunFam" id="3.30.230.10:FF:000031">
    <property type="entry name" value="DNA repair protein RadA"/>
    <property type="match status" value="1"/>
</dbReference>
<dbReference type="InterPro" id="IPR004504">
    <property type="entry name" value="DNA_repair_RadA"/>
</dbReference>
<evidence type="ECO:0000256" key="8">
    <source>
        <dbReference type="ARBA" id="ARBA00023016"/>
    </source>
</evidence>
<reference evidence="15 16" key="1">
    <citation type="submission" date="2016-10" db="EMBL/GenBank/DDBJ databases">
        <authorList>
            <person name="de Groot N.N."/>
        </authorList>
    </citation>
    <scope>NUCLEOTIDE SEQUENCE [LARGE SCALE GENOMIC DNA]</scope>
    <source>
        <strain evidence="15 16">DSM 44945</strain>
    </source>
</reference>
<dbReference type="HAMAP" id="MF_01498">
    <property type="entry name" value="RadA_bact"/>
    <property type="match status" value="1"/>
</dbReference>
<evidence type="ECO:0000313" key="16">
    <source>
        <dbReference type="Proteomes" id="UP000198661"/>
    </source>
</evidence>
<keyword evidence="1 11" id="KW-0479">Metal-binding</keyword>
<keyword evidence="5" id="KW-0378">Hydrolase</keyword>
<dbReference type="SUPFAM" id="SSF54211">
    <property type="entry name" value="Ribosomal protein S5 domain 2-like"/>
    <property type="match status" value="1"/>
</dbReference>
<dbReference type="GO" id="GO:0000725">
    <property type="term" value="P:recombinational repair"/>
    <property type="evidence" value="ECO:0007669"/>
    <property type="project" value="UniProtKB-UniRule"/>
</dbReference>
<dbReference type="FunFam" id="3.40.50.300:FF:000050">
    <property type="entry name" value="DNA repair protein RadA"/>
    <property type="match status" value="1"/>
</dbReference>
<comment type="function">
    <text evidence="13">DNA-dependent ATPase involved in processing of recombination intermediates, plays a role in repairing DNA breaks. Stimulates the branch migration of RecA-mediated strand transfer reactions, allowing the 3' invading strand to extend heteroduplex DNA faster. Binds ssDNA in the presence of ADP but not other nucleotides, has ATPase activity that is stimulated by ssDNA and various branched DNA structures, but inhibited by SSB. Does not have RecA's homology-searching function.</text>
</comment>
<dbReference type="Pfam" id="PF13541">
    <property type="entry name" value="ChlI"/>
    <property type="match status" value="1"/>
</dbReference>
<keyword evidence="7 11" id="KW-0067">ATP-binding</keyword>
<dbReference type="NCBIfam" id="TIGR00416">
    <property type="entry name" value="sms"/>
    <property type="match status" value="1"/>
</dbReference>
<evidence type="ECO:0000256" key="7">
    <source>
        <dbReference type="ARBA" id="ARBA00022840"/>
    </source>
</evidence>
<dbReference type="Pfam" id="PF13481">
    <property type="entry name" value="AAA_25"/>
    <property type="match status" value="1"/>
</dbReference>
<dbReference type="InterPro" id="IPR020568">
    <property type="entry name" value="Ribosomal_Su5_D2-typ_SF"/>
</dbReference>
<evidence type="ECO:0000256" key="6">
    <source>
        <dbReference type="ARBA" id="ARBA00022833"/>
    </source>
</evidence>
<dbReference type="InterPro" id="IPR027417">
    <property type="entry name" value="P-loop_NTPase"/>
</dbReference>
<dbReference type="InterPro" id="IPR003593">
    <property type="entry name" value="AAA+_ATPase"/>
</dbReference>
<sequence length="459" mass="49407">MAKARTTFACQECGYASPKWMGRCPGCGSWNTMVEEREMAARTPGGAMLRRKSQPAATPITRLERRREERMDAGIRELNRVLGGGLVPGSLILVGGDPGIGKSTLLLQTSHRLAARGSAVLYVSGEESAEQLRMRADRLNALDDRLFVVAETDLSAIGSLVEQVRPKLLVIDSIQTVYHPEITSAPGSVAQVRECTGHLMRLAKEQGVTVIIVGHVTKAGAIAGPRLLEHMVDCVLYFEGDRHHAYRILRAVKNRFGSTNEMGVFEMKSDGLAEVANPSEMFLSERPTGVAGSAVAASMEGSRPVLVEVQALVSPSGLATPRRMATGLDHHRVSMILAVLEKRLGMFLQNQDAYVNVVGGVRLYEPAVDLAVAVSVASSFRDRPTGPRDVYVGEVGLTGEVRSVARLEQRLAEARQMGFQNAIVPRKNLRSLTPPEGLKIIGVGSVEEALEVALGGSIG</sequence>
<protein>
    <recommendedName>
        <fullName evidence="11 12">DNA repair protein RadA</fullName>
    </recommendedName>
</protein>
<dbReference type="OrthoDB" id="9803906at2"/>
<dbReference type="GO" id="GO:0005524">
    <property type="term" value="F:ATP binding"/>
    <property type="evidence" value="ECO:0007669"/>
    <property type="project" value="UniProtKB-UniRule"/>
</dbReference>
<keyword evidence="16" id="KW-1185">Reference proteome</keyword>
<dbReference type="InterPro" id="IPR020588">
    <property type="entry name" value="RecA_ATP-bd"/>
</dbReference>
<dbReference type="Proteomes" id="UP000198661">
    <property type="component" value="Unassembled WGS sequence"/>
</dbReference>
<keyword evidence="6 13" id="KW-0862">Zinc</keyword>
<evidence type="ECO:0000313" key="15">
    <source>
        <dbReference type="EMBL" id="SFG25680.1"/>
    </source>
</evidence>
<evidence type="ECO:0000256" key="3">
    <source>
        <dbReference type="ARBA" id="ARBA00022763"/>
    </source>
</evidence>
<dbReference type="Gene3D" id="3.40.50.300">
    <property type="entry name" value="P-loop containing nucleotide triphosphate hydrolases"/>
    <property type="match status" value="1"/>
</dbReference>
<dbReference type="GO" id="GO:0005829">
    <property type="term" value="C:cytosol"/>
    <property type="evidence" value="ECO:0007669"/>
    <property type="project" value="TreeGrafter"/>
</dbReference>
<feature type="binding site" evidence="11">
    <location>
        <begin position="96"/>
        <end position="103"/>
    </location>
    <ligand>
        <name>ATP</name>
        <dbReference type="ChEBI" id="CHEBI:30616"/>
    </ligand>
</feature>
<feature type="domain" description="RecA family profile 1" evidence="14">
    <location>
        <begin position="67"/>
        <end position="216"/>
    </location>
</feature>
<feature type="short sequence motif" description="RadA KNRFG motif" evidence="11">
    <location>
        <begin position="253"/>
        <end position="257"/>
    </location>
</feature>
<dbReference type="EMBL" id="FOOK01000023">
    <property type="protein sequence ID" value="SFG25680.1"/>
    <property type="molecule type" value="Genomic_DNA"/>
</dbReference>
<dbReference type="GO" id="GO:0016787">
    <property type="term" value="F:hydrolase activity"/>
    <property type="evidence" value="ECO:0007669"/>
    <property type="project" value="UniProtKB-KW"/>
</dbReference>
<dbReference type="CDD" id="cd01121">
    <property type="entry name" value="RadA_SMS_N"/>
    <property type="match status" value="1"/>
</dbReference>
<dbReference type="SMART" id="SM00382">
    <property type="entry name" value="AAA"/>
    <property type="match status" value="1"/>
</dbReference>
<evidence type="ECO:0000256" key="11">
    <source>
        <dbReference type="HAMAP-Rule" id="MF_01498"/>
    </source>
</evidence>
<keyword evidence="10 11" id="KW-0234">DNA repair</keyword>
<organism evidence="15 16">
    <name type="scientific">Planifilum fulgidum</name>
    <dbReference type="NCBI Taxonomy" id="201973"/>
    <lineage>
        <taxon>Bacteria</taxon>
        <taxon>Bacillati</taxon>
        <taxon>Bacillota</taxon>
        <taxon>Bacilli</taxon>
        <taxon>Bacillales</taxon>
        <taxon>Thermoactinomycetaceae</taxon>
        <taxon>Planifilum</taxon>
    </lineage>
</organism>
<comment type="domain">
    <text evidence="11">The middle region has homology to RecA with ATPase motifs including the RadA KNRFG motif, while the C-terminus is homologous to Lon protease.</text>
</comment>
<evidence type="ECO:0000256" key="5">
    <source>
        <dbReference type="ARBA" id="ARBA00022801"/>
    </source>
</evidence>
<dbReference type="AlphaFoldDB" id="A0A1I2QCK5"/>
<dbReference type="GO" id="GO:0003684">
    <property type="term" value="F:damaged DNA binding"/>
    <property type="evidence" value="ECO:0007669"/>
    <property type="project" value="InterPro"/>
</dbReference>
<keyword evidence="2 11" id="KW-0547">Nucleotide-binding</keyword>
<evidence type="ECO:0000256" key="9">
    <source>
        <dbReference type="ARBA" id="ARBA00023125"/>
    </source>
</evidence>
<evidence type="ECO:0000256" key="12">
    <source>
        <dbReference type="NCBIfam" id="TIGR00416"/>
    </source>
</evidence>
<dbReference type="Pfam" id="PF18073">
    <property type="entry name" value="Zn_ribbon_LapB"/>
    <property type="match status" value="1"/>
</dbReference>
<evidence type="ECO:0000256" key="4">
    <source>
        <dbReference type="ARBA" id="ARBA00022771"/>
    </source>
</evidence>
<evidence type="ECO:0000256" key="2">
    <source>
        <dbReference type="ARBA" id="ARBA00022741"/>
    </source>
</evidence>
<feature type="region of interest" description="Lon-protease-like" evidence="11">
    <location>
        <begin position="352"/>
        <end position="459"/>
    </location>
</feature>
<evidence type="ECO:0000256" key="13">
    <source>
        <dbReference type="RuleBase" id="RU003555"/>
    </source>
</evidence>
<dbReference type="GO" id="GO:0140664">
    <property type="term" value="F:ATP-dependent DNA damage sensor activity"/>
    <property type="evidence" value="ECO:0007669"/>
    <property type="project" value="InterPro"/>
</dbReference>
<dbReference type="PROSITE" id="PS50162">
    <property type="entry name" value="RECA_2"/>
    <property type="match status" value="1"/>
</dbReference>
<dbReference type="Gene3D" id="3.30.230.10">
    <property type="match status" value="1"/>
</dbReference>
<keyword evidence="9 11" id="KW-0238">DNA-binding</keyword>
<dbReference type="InterPro" id="IPR041166">
    <property type="entry name" value="Rubredoxin_2"/>
</dbReference>
<dbReference type="GO" id="GO:0008270">
    <property type="term" value="F:zinc ion binding"/>
    <property type="evidence" value="ECO:0007669"/>
    <property type="project" value="UniProtKB-KW"/>
</dbReference>
<dbReference type="PANTHER" id="PTHR32472:SF10">
    <property type="entry name" value="DNA REPAIR PROTEIN RADA-LIKE PROTEIN"/>
    <property type="match status" value="1"/>
</dbReference>
<keyword evidence="3 11" id="KW-0227">DNA damage</keyword>
<keyword evidence="4 13" id="KW-0863">Zinc-finger</keyword>
<dbReference type="InterPro" id="IPR014721">
    <property type="entry name" value="Ribsml_uS5_D2-typ_fold_subgr"/>
</dbReference>